<dbReference type="GO" id="GO:0005886">
    <property type="term" value="C:plasma membrane"/>
    <property type="evidence" value="ECO:0007669"/>
    <property type="project" value="UniProtKB-SubCell"/>
</dbReference>
<dbReference type="CDD" id="cd17503">
    <property type="entry name" value="MFS_LmrB_MDR_like"/>
    <property type="match status" value="1"/>
</dbReference>
<feature type="transmembrane region" description="Helical" evidence="7">
    <location>
        <begin position="289"/>
        <end position="313"/>
    </location>
</feature>
<feature type="transmembrane region" description="Helical" evidence="7">
    <location>
        <begin position="122"/>
        <end position="143"/>
    </location>
</feature>
<evidence type="ECO:0000256" key="5">
    <source>
        <dbReference type="ARBA" id="ARBA00022989"/>
    </source>
</evidence>
<feature type="transmembrane region" description="Helical" evidence="7">
    <location>
        <begin position="155"/>
        <end position="178"/>
    </location>
</feature>
<sequence>MTTQTWRSFRSKLIRDYPQLQPEHPSFRWLVLAGVMIATFMAVLDATIVNVALPKLMASFGVTVDQVEWVLTAYLLVFGVMLPISGWLADHIGYKLIFTLGLLLFTFSSFMCSLAWDFNVLIFWRVLQGAGSGILMPVGMAIITREFPPEKRGIALAFWSMSASASVSLGPAIGGYLIDNFSWHTIFDVNVPVGIIGMAAAVIILREHKAANSRAFDVVGGVSLAAFLTSLLLALANGNSAWNTGGWTSNYILTCFAISAVSIVVFLVTEFTVEHPLIELNLFKDFNFAVCNVVLFLFGLGMFGSTFLLPIYLQDSLDYTPLQAGLVFLPVGVMQGLVAPLAGWYSDRFSPKLPSILGVVVMAFTFYQFSTLSLFSERHEIMVPLVLRGAAMGVLFAPLMAMAISGISHQKMAQASGLLNVVRQIGGSFGVAVFGTLLTRRTIYHMTTYGEQVNANSDSFRATVIRLQSWATHVAGSSFGEAAAQAKAQIGMFVANQAFIQAVDDVFLLAGVIVLIGVVPLFMVRTRKRRALLPASGRPAPVQVE</sequence>
<keyword evidence="5 7" id="KW-1133">Transmembrane helix</keyword>
<comment type="caution">
    <text evidence="9">The sequence shown here is derived from an EMBL/GenBank/DDBJ whole genome shotgun (WGS) entry which is preliminary data.</text>
</comment>
<feature type="transmembrane region" description="Helical" evidence="7">
    <location>
        <begin position="325"/>
        <end position="344"/>
    </location>
</feature>
<feature type="transmembrane region" description="Helical" evidence="7">
    <location>
        <begin position="184"/>
        <end position="204"/>
    </location>
</feature>
<feature type="transmembrane region" description="Helical" evidence="7">
    <location>
        <begin position="96"/>
        <end position="116"/>
    </location>
</feature>
<organism evidence="9 10">
    <name type="scientific">candidate division GN15 bacterium</name>
    <dbReference type="NCBI Taxonomy" id="2072418"/>
    <lineage>
        <taxon>Bacteria</taxon>
        <taxon>candidate division GN15</taxon>
    </lineage>
</organism>
<feature type="transmembrane region" description="Helical" evidence="7">
    <location>
        <begin position="356"/>
        <end position="375"/>
    </location>
</feature>
<accession>A0A855X8N5</accession>
<feature type="transmembrane region" description="Helical" evidence="7">
    <location>
        <begin position="216"/>
        <end position="236"/>
    </location>
</feature>
<feature type="transmembrane region" description="Helical" evidence="7">
    <location>
        <begin position="381"/>
        <end position="405"/>
    </location>
</feature>
<feature type="domain" description="Major facilitator superfamily (MFS) profile" evidence="8">
    <location>
        <begin position="31"/>
        <end position="529"/>
    </location>
</feature>
<keyword evidence="4 7" id="KW-0812">Transmembrane</keyword>
<feature type="transmembrane region" description="Helical" evidence="7">
    <location>
        <begin position="29"/>
        <end position="49"/>
    </location>
</feature>
<dbReference type="Proteomes" id="UP000250918">
    <property type="component" value="Unassembled WGS sequence"/>
</dbReference>
<dbReference type="Pfam" id="PF07690">
    <property type="entry name" value="MFS_1"/>
    <property type="match status" value="1"/>
</dbReference>
<dbReference type="AlphaFoldDB" id="A0A855X8N5"/>
<evidence type="ECO:0000313" key="10">
    <source>
        <dbReference type="Proteomes" id="UP000250918"/>
    </source>
</evidence>
<dbReference type="EMBL" id="PQAP01000046">
    <property type="protein sequence ID" value="PWB73861.1"/>
    <property type="molecule type" value="Genomic_DNA"/>
</dbReference>
<dbReference type="PROSITE" id="PS50850">
    <property type="entry name" value="MFS"/>
    <property type="match status" value="1"/>
</dbReference>
<feature type="transmembrane region" description="Helical" evidence="7">
    <location>
        <begin position="69"/>
        <end position="89"/>
    </location>
</feature>
<keyword evidence="2" id="KW-0813">Transport</keyword>
<feature type="transmembrane region" description="Helical" evidence="7">
    <location>
        <begin position="506"/>
        <end position="524"/>
    </location>
</feature>
<evidence type="ECO:0000313" key="9">
    <source>
        <dbReference type="EMBL" id="PWB73861.1"/>
    </source>
</evidence>
<evidence type="ECO:0000256" key="1">
    <source>
        <dbReference type="ARBA" id="ARBA00004651"/>
    </source>
</evidence>
<dbReference type="GO" id="GO:0022857">
    <property type="term" value="F:transmembrane transporter activity"/>
    <property type="evidence" value="ECO:0007669"/>
    <property type="project" value="InterPro"/>
</dbReference>
<evidence type="ECO:0000259" key="8">
    <source>
        <dbReference type="PROSITE" id="PS50850"/>
    </source>
</evidence>
<dbReference type="InterPro" id="IPR036259">
    <property type="entry name" value="MFS_trans_sf"/>
</dbReference>
<dbReference type="SUPFAM" id="SSF103473">
    <property type="entry name" value="MFS general substrate transporter"/>
    <property type="match status" value="1"/>
</dbReference>
<keyword evidence="6 7" id="KW-0472">Membrane</keyword>
<dbReference type="InterPro" id="IPR004638">
    <property type="entry name" value="EmrB-like"/>
</dbReference>
<feature type="transmembrane region" description="Helical" evidence="7">
    <location>
        <begin position="417"/>
        <end position="438"/>
    </location>
</feature>
<dbReference type="Gene3D" id="1.20.1720.10">
    <property type="entry name" value="Multidrug resistance protein D"/>
    <property type="match status" value="1"/>
</dbReference>
<dbReference type="InterPro" id="IPR020846">
    <property type="entry name" value="MFS_dom"/>
</dbReference>
<reference evidence="9 10" key="1">
    <citation type="journal article" date="2018" name="ISME J.">
        <title>A methanotrophic archaeon couples anaerobic oxidation of methane to Fe(III) reduction.</title>
        <authorList>
            <person name="Cai C."/>
            <person name="Leu A.O."/>
            <person name="Xie G.J."/>
            <person name="Guo J."/>
            <person name="Feng Y."/>
            <person name="Zhao J.X."/>
            <person name="Tyson G.W."/>
            <person name="Yuan Z."/>
            <person name="Hu S."/>
        </authorList>
    </citation>
    <scope>NUCLEOTIDE SEQUENCE [LARGE SCALE GENOMIC DNA]</scope>
    <source>
        <strain evidence="9">FeB_12</strain>
    </source>
</reference>
<dbReference type="PRINTS" id="PR01036">
    <property type="entry name" value="TCRTETB"/>
</dbReference>
<gene>
    <name evidence="9" type="ORF">C3F09_04660</name>
</gene>
<dbReference type="PANTHER" id="PTHR42718">
    <property type="entry name" value="MAJOR FACILITATOR SUPERFAMILY MULTIDRUG TRANSPORTER MFSC"/>
    <property type="match status" value="1"/>
</dbReference>
<comment type="subcellular location">
    <subcellularLocation>
        <location evidence="1">Cell membrane</location>
        <topology evidence="1">Multi-pass membrane protein</topology>
    </subcellularLocation>
</comment>
<feature type="transmembrane region" description="Helical" evidence="7">
    <location>
        <begin position="248"/>
        <end position="268"/>
    </location>
</feature>
<evidence type="ECO:0000256" key="4">
    <source>
        <dbReference type="ARBA" id="ARBA00022692"/>
    </source>
</evidence>
<evidence type="ECO:0000256" key="3">
    <source>
        <dbReference type="ARBA" id="ARBA00022475"/>
    </source>
</evidence>
<keyword evidence="3" id="KW-1003">Cell membrane</keyword>
<name>A0A855X8N5_9BACT</name>
<dbReference type="InterPro" id="IPR011701">
    <property type="entry name" value="MFS"/>
</dbReference>
<proteinExistence type="predicted"/>
<dbReference type="NCBIfam" id="TIGR00711">
    <property type="entry name" value="efflux_EmrB"/>
    <property type="match status" value="1"/>
</dbReference>
<protein>
    <submittedName>
        <fullName evidence="9">Drug:proton antiporter</fullName>
    </submittedName>
</protein>
<evidence type="ECO:0000256" key="6">
    <source>
        <dbReference type="ARBA" id="ARBA00023136"/>
    </source>
</evidence>
<evidence type="ECO:0000256" key="2">
    <source>
        <dbReference type="ARBA" id="ARBA00022448"/>
    </source>
</evidence>
<dbReference type="PANTHER" id="PTHR42718:SF46">
    <property type="entry name" value="BLR6921 PROTEIN"/>
    <property type="match status" value="1"/>
</dbReference>
<dbReference type="Gene3D" id="1.20.1250.20">
    <property type="entry name" value="MFS general substrate transporter like domains"/>
    <property type="match status" value="1"/>
</dbReference>
<evidence type="ECO:0000256" key="7">
    <source>
        <dbReference type="SAM" id="Phobius"/>
    </source>
</evidence>